<dbReference type="GO" id="GO:0004715">
    <property type="term" value="F:non-membrane spanning protein tyrosine kinase activity"/>
    <property type="evidence" value="ECO:0007669"/>
    <property type="project" value="UniProtKB-EC"/>
</dbReference>
<dbReference type="SUPFAM" id="SSF52540">
    <property type="entry name" value="P-loop containing nucleoside triphosphate hydrolases"/>
    <property type="match status" value="1"/>
</dbReference>
<evidence type="ECO:0000256" key="17">
    <source>
        <dbReference type="SAM" id="MobiDB-lite"/>
    </source>
</evidence>
<evidence type="ECO:0000256" key="1">
    <source>
        <dbReference type="ARBA" id="ARBA00004429"/>
    </source>
</evidence>
<evidence type="ECO:0000256" key="5">
    <source>
        <dbReference type="ARBA" id="ARBA00011903"/>
    </source>
</evidence>
<keyword evidence="8" id="KW-0808">Transferase</keyword>
<evidence type="ECO:0000256" key="4">
    <source>
        <dbReference type="ARBA" id="ARBA00008883"/>
    </source>
</evidence>
<reference evidence="22" key="1">
    <citation type="submission" date="2016-10" db="EMBL/GenBank/DDBJ databases">
        <authorList>
            <person name="Varghese N."/>
            <person name="Submissions S."/>
        </authorList>
    </citation>
    <scope>NUCLEOTIDE SEQUENCE [LARGE SCALE GENOMIC DNA]</scope>
    <source>
        <strain evidence="22">DSM 22329</strain>
    </source>
</reference>
<keyword evidence="22" id="KW-1185">Reference proteome</keyword>
<evidence type="ECO:0000256" key="3">
    <source>
        <dbReference type="ARBA" id="ARBA00007316"/>
    </source>
</evidence>
<dbReference type="CDD" id="cd05387">
    <property type="entry name" value="BY-kinase"/>
    <property type="match status" value="1"/>
</dbReference>
<keyword evidence="7" id="KW-0997">Cell inner membrane</keyword>
<gene>
    <name evidence="21" type="ORF">SAMN04489867_2245</name>
</gene>
<evidence type="ECO:0000259" key="20">
    <source>
        <dbReference type="Pfam" id="PF13614"/>
    </source>
</evidence>
<dbReference type="InterPro" id="IPR027417">
    <property type="entry name" value="P-loop_NTPase"/>
</dbReference>
<organism evidence="21 22">
    <name type="scientific">Pedococcus dokdonensis</name>
    <dbReference type="NCBI Taxonomy" id="443156"/>
    <lineage>
        <taxon>Bacteria</taxon>
        <taxon>Bacillati</taxon>
        <taxon>Actinomycetota</taxon>
        <taxon>Actinomycetes</taxon>
        <taxon>Micrococcales</taxon>
        <taxon>Intrasporangiaceae</taxon>
        <taxon>Pedococcus</taxon>
    </lineage>
</organism>
<evidence type="ECO:0000313" key="21">
    <source>
        <dbReference type="EMBL" id="SDP37900.1"/>
    </source>
</evidence>
<evidence type="ECO:0000256" key="7">
    <source>
        <dbReference type="ARBA" id="ARBA00022519"/>
    </source>
</evidence>
<dbReference type="RefSeq" id="WP_091785321.1">
    <property type="nucleotide sequence ID" value="NZ_LT629711.1"/>
</dbReference>
<keyword evidence="14 18" id="KW-0472">Membrane</keyword>
<evidence type="ECO:0000256" key="8">
    <source>
        <dbReference type="ARBA" id="ARBA00022679"/>
    </source>
</evidence>
<dbReference type="STRING" id="443156.SAMN04489867_2245"/>
<dbReference type="AlphaFoldDB" id="A0A1H0S818"/>
<dbReference type="PANTHER" id="PTHR32309">
    <property type="entry name" value="TYROSINE-PROTEIN KINASE"/>
    <property type="match status" value="1"/>
</dbReference>
<comment type="subcellular location">
    <subcellularLocation>
        <location evidence="1">Cell inner membrane</location>
        <topology evidence="1">Multi-pass membrane protein</topology>
    </subcellularLocation>
</comment>
<evidence type="ECO:0000256" key="13">
    <source>
        <dbReference type="ARBA" id="ARBA00022989"/>
    </source>
</evidence>
<dbReference type="NCBIfam" id="TIGR01007">
    <property type="entry name" value="eps_fam"/>
    <property type="match status" value="1"/>
</dbReference>
<evidence type="ECO:0000256" key="12">
    <source>
        <dbReference type="ARBA" id="ARBA00022840"/>
    </source>
</evidence>
<keyword evidence="12" id="KW-0067">ATP-binding</keyword>
<proteinExistence type="inferred from homology"/>
<keyword evidence="10" id="KW-0547">Nucleotide-binding</keyword>
<dbReference type="Proteomes" id="UP000199077">
    <property type="component" value="Chromosome I"/>
</dbReference>
<dbReference type="InterPro" id="IPR050445">
    <property type="entry name" value="Bact_polysacc_biosynth/exp"/>
</dbReference>
<dbReference type="PANTHER" id="PTHR32309:SF13">
    <property type="entry name" value="FERRIC ENTEROBACTIN TRANSPORT PROTEIN FEPE"/>
    <property type="match status" value="1"/>
</dbReference>
<dbReference type="EC" id="2.7.10.2" evidence="5"/>
<dbReference type="InterPro" id="IPR003856">
    <property type="entry name" value="LPS_length_determ_N"/>
</dbReference>
<evidence type="ECO:0000313" key="22">
    <source>
        <dbReference type="Proteomes" id="UP000199077"/>
    </source>
</evidence>
<dbReference type="Gene3D" id="3.40.50.300">
    <property type="entry name" value="P-loop containing nucleotide triphosphate hydrolases"/>
    <property type="match status" value="1"/>
</dbReference>
<dbReference type="GO" id="GO:0005886">
    <property type="term" value="C:plasma membrane"/>
    <property type="evidence" value="ECO:0007669"/>
    <property type="project" value="UniProtKB-SubCell"/>
</dbReference>
<evidence type="ECO:0000256" key="2">
    <source>
        <dbReference type="ARBA" id="ARBA00006683"/>
    </source>
</evidence>
<evidence type="ECO:0000256" key="10">
    <source>
        <dbReference type="ARBA" id="ARBA00022741"/>
    </source>
</evidence>
<evidence type="ECO:0000256" key="6">
    <source>
        <dbReference type="ARBA" id="ARBA00022475"/>
    </source>
</evidence>
<feature type="domain" description="AAA" evidence="20">
    <location>
        <begin position="261"/>
        <end position="396"/>
    </location>
</feature>
<protein>
    <recommendedName>
        <fullName evidence="5">non-specific protein-tyrosine kinase</fullName>
        <ecNumber evidence="5">2.7.10.2</ecNumber>
    </recommendedName>
</protein>
<comment type="catalytic activity">
    <reaction evidence="16">
        <text>L-tyrosyl-[protein] + ATP = O-phospho-L-tyrosyl-[protein] + ADP + H(+)</text>
        <dbReference type="Rhea" id="RHEA:10596"/>
        <dbReference type="Rhea" id="RHEA-COMP:10136"/>
        <dbReference type="Rhea" id="RHEA-COMP:20101"/>
        <dbReference type="ChEBI" id="CHEBI:15378"/>
        <dbReference type="ChEBI" id="CHEBI:30616"/>
        <dbReference type="ChEBI" id="CHEBI:46858"/>
        <dbReference type="ChEBI" id="CHEBI:61978"/>
        <dbReference type="ChEBI" id="CHEBI:456216"/>
        <dbReference type="EC" id="2.7.10.2"/>
    </reaction>
</comment>
<dbReference type="EMBL" id="LT629711">
    <property type="protein sequence ID" value="SDP37900.1"/>
    <property type="molecule type" value="Genomic_DNA"/>
</dbReference>
<evidence type="ECO:0000256" key="14">
    <source>
        <dbReference type="ARBA" id="ARBA00023136"/>
    </source>
</evidence>
<dbReference type="InterPro" id="IPR025669">
    <property type="entry name" value="AAA_dom"/>
</dbReference>
<feature type="transmembrane region" description="Helical" evidence="18">
    <location>
        <begin position="14"/>
        <end position="33"/>
    </location>
</feature>
<dbReference type="Pfam" id="PF13614">
    <property type="entry name" value="AAA_31"/>
    <property type="match status" value="1"/>
</dbReference>
<feature type="region of interest" description="Disordered" evidence="17">
    <location>
        <begin position="460"/>
        <end position="569"/>
    </location>
</feature>
<feature type="compositionally biased region" description="Basic and acidic residues" evidence="17">
    <location>
        <begin position="511"/>
        <end position="540"/>
    </location>
</feature>
<keyword evidence="15 21" id="KW-0829">Tyrosine-protein kinase</keyword>
<evidence type="ECO:0000256" key="18">
    <source>
        <dbReference type="SAM" id="Phobius"/>
    </source>
</evidence>
<comment type="similarity">
    <text evidence="4">Belongs to the etk/wzc family.</text>
</comment>
<dbReference type="OrthoDB" id="9812433at2"/>
<dbReference type="Pfam" id="PF02706">
    <property type="entry name" value="Wzz"/>
    <property type="match status" value="1"/>
</dbReference>
<evidence type="ECO:0000256" key="11">
    <source>
        <dbReference type="ARBA" id="ARBA00022777"/>
    </source>
</evidence>
<evidence type="ECO:0000256" key="9">
    <source>
        <dbReference type="ARBA" id="ARBA00022692"/>
    </source>
</evidence>
<keyword evidence="11 21" id="KW-0418">Kinase</keyword>
<dbReference type="GO" id="GO:0005524">
    <property type="term" value="F:ATP binding"/>
    <property type="evidence" value="ECO:0007669"/>
    <property type="project" value="UniProtKB-KW"/>
</dbReference>
<keyword evidence="6" id="KW-1003">Cell membrane</keyword>
<feature type="domain" description="Polysaccharide chain length determinant N-terminal" evidence="19">
    <location>
        <begin position="2"/>
        <end position="90"/>
    </location>
</feature>
<keyword evidence="9 18" id="KW-0812">Transmembrane</keyword>
<evidence type="ECO:0000256" key="15">
    <source>
        <dbReference type="ARBA" id="ARBA00023137"/>
    </source>
</evidence>
<comment type="similarity">
    <text evidence="3">Belongs to the CpsD/CapB family.</text>
</comment>
<dbReference type="InterPro" id="IPR005702">
    <property type="entry name" value="Wzc-like_C"/>
</dbReference>
<keyword evidence="13 18" id="KW-1133">Transmembrane helix</keyword>
<accession>A0A1H0S818</accession>
<evidence type="ECO:0000259" key="19">
    <source>
        <dbReference type="Pfam" id="PF02706"/>
    </source>
</evidence>
<comment type="similarity">
    <text evidence="2">Belongs to the CpsC/CapA family.</text>
</comment>
<sequence>MTLRAYLQILLKRWRIVVACLVLVLGSAGTLTYLTPPTYAAYATAFVSISQAGTADASIYQSSQFAMQRVKSYTEVVKSPDVLQPVIDDLDLDMSVSDLRQVVAAENPVDTVLIKISATDAKASRAQAIANAVSDQLGLVIERLETPREGGQSPVKVTTTVPSALPRSPISPRIPLNMALGLLAGLALGVIVAVIREQQDTTVKGDELEELTGRAALALIGLNPAVKTQPLITMQGHGRGVEEFRSLRTTLQFVDVDQPPRVIVITSALAAEGKTTTACNLAIALAQSSLRVCLVEADMRRPNAATLLGVDGSIGLSNVVAGQIDLADALMPWHRGLLTILPAGTTPPDPTRLLGSKNMAAVLATLRADFDFVIIDAPPILPVSDAAVLARAADGAVLVARYGKTRREQLTSAIADLEAVKARLIGTALTMVPARGQRDLRGHDEDYAAIAAVSENDWPAAAIPTAPNDGSVADDTKPVAPTSPAPREPSTDDAGGGTAKDTRGSDGSSAPERDRNGAGDRDRGGRDRDRGDDRGNRDGRQGAPVSLDPRVVGTSFSKAMKPSGQGRVH</sequence>
<name>A0A1H0S818_9MICO</name>
<evidence type="ECO:0000256" key="16">
    <source>
        <dbReference type="ARBA" id="ARBA00051245"/>
    </source>
</evidence>